<keyword evidence="3" id="KW-1185">Reference proteome</keyword>
<evidence type="ECO:0000313" key="3">
    <source>
        <dbReference type="Proteomes" id="UP000326950"/>
    </source>
</evidence>
<dbReference type="Proteomes" id="UP000326950">
    <property type="component" value="Unassembled WGS sequence"/>
</dbReference>
<dbReference type="InterPro" id="IPR020845">
    <property type="entry name" value="AMP-binding_CS"/>
</dbReference>
<dbReference type="SUPFAM" id="SSF56801">
    <property type="entry name" value="Acetyl-CoA synthetase-like"/>
    <property type="match status" value="1"/>
</dbReference>
<accession>A0A5N6UPD0</accession>
<feature type="compositionally biased region" description="Polar residues" evidence="1">
    <location>
        <begin position="10"/>
        <end position="24"/>
    </location>
</feature>
<gene>
    <name evidence="2" type="ORF">BDV40DRAFT_270390</name>
</gene>
<dbReference type="OrthoDB" id="4743700at2759"/>
<dbReference type="EMBL" id="ML738656">
    <property type="protein sequence ID" value="KAE8160499.1"/>
    <property type="molecule type" value="Genomic_DNA"/>
</dbReference>
<dbReference type="PROSITE" id="PS00455">
    <property type="entry name" value="AMP_BINDING"/>
    <property type="match status" value="1"/>
</dbReference>
<dbReference type="AlphaFoldDB" id="A0A5N6UPD0"/>
<feature type="region of interest" description="Disordered" evidence="1">
    <location>
        <begin position="1"/>
        <end position="28"/>
    </location>
</feature>
<evidence type="ECO:0000256" key="1">
    <source>
        <dbReference type="SAM" id="MobiDB-lite"/>
    </source>
</evidence>
<sequence>MSRVVWDLPDTSNTDPISHTSGSTGIPKPIFRTHDTACKHMEVVVLEPPTGYESLDHWNRGK</sequence>
<evidence type="ECO:0008006" key="4">
    <source>
        <dbReference type="Google" id="ProtNLM"/>
    </source>
</evidence>
<name>A0A5N6UPD0_ASPTM</name>
<evidence type="ECO:0000313" key="2">
    <source>
        <dbReference type="EMBL" id="KAE8160499.1"/>
    </source>
</evidence>
<organism evidence="2 3">
    <name type="scientific">Aspergillus tamarii</name>
    <dbReference type="NCBI Taxonomy" id="41984"/>
    <lineage>
        <taxon>Eukaryota</taxon>
        <taxon>Fungi</taxon>
        <taxon>Dikarya</taxon>
        <taxon>Ascomycota</taxon>
        <taxon>Pezizomycotina</taxon>
        <taxon>Eurotiomycetes</taxon>
        <taxon>Eurotiomycetidae</taxon>
        <taxon>Eurotiales</taxon>
        <taxon>Aspergillaceae</taxon>
        <taxon>Aspergillus</taxon>
        <taxon>Aspergillus subgen. Circumdati</taxon>
    </lineage>
</organism>
<proteinExistence type="predicted"/>
<reference evidence="2 3" key="1">
    <citation type="submission" date="2019-04" db="EMBL/GenBank/DDBJ databases">
        <title>Friends and foes A comparative genomics study of 23 Aspergillus species from section Flavi.</title>
        <authorList>
            <consortium name="DOE Joint Genome Institute"/>
            <person name="Kjaerbolling I."/>
            <person name="Vesth T."/>
            <person name="Frisvad J.C."/>
            <person name="Nybo J.L."/>
            <person name="Theobald S."/>
            <person name="Kildgaard S."/>
            <person name="Isbrandt T."/>
            <person name="Kuo A."/>
            <person name="Sato A."/>
            <person name="Lyhne E.K."/>
            <person name="Kogle M.E."/>
            <person name="Wiebenga A."/>
            <person name="Kun R.S."/>
            <person name="Lubbers R.J."/>
            <person name="Makela M.R."/>
            <person name="Barry K."/>
            <person name="Chovatia M."/>
            <person name="Clum A."/>
            <person name="Daum C."/>
            <person name="Haridas S."/>
            <person name="He G."/>
            <person name="LaButti K."/>
            <person name="Lipzen A."/>
            <person name="Mondo S."/>
            <person name="Riley R."/>
            <person name="Salamov A."/>
            <person name="Simmons B.A."/>
            <person name="Magnuson J.K."/>
            <person name="Henrissat B."/>
            <person name="Mortensen U.H."/>
            <person name="Larsen T.O."/>
            <person name="Devries R.P."/>
            <person name="Grigoriev I.V."/>
            <person name="Machida M."/>
            <person name="Baker S.E."/>
            <person name="Andersen M.R."/>
        </authorList>
    </citation>
    <scope>NUCLEOTIDE SEQUENCE [LARGE SCALE GENOMIC DNA]</scope>
    <source>
        <strain evidence="2 3">CBS 117626</strain>
    </source>
</reference>
<protein>
    <recommendedName>
        <fullName evidence="4">AMP-dependent synthetase/ligase domain-containing protein</fullName>
    </recommendedName>
</protein>